<evidence type="ECO:0000256" key="6">
    <source>
        <dbReference type="SAM" id="MobiDB-lite"/>
    </source>
</evidence>
<evidence type="ECO:0000256" key="3">
    <source>
        <dbReference type="ARBA" id="ARBA00022578"/>
    </source>
</evidence>
<dbReference type="InterPro" id="IPR008490">
    <property type="entry name" value="Transposase_InsH_N"/>
</dbReference>
<dbReference type="GO" id="GO:0004803">
    <property type="term" value="F:transposase activity"/>
    <property type="evidence" value="ECO:0007669"/>
    <property type="project" value="InterPro"/>
</dbReference>
<sequence length="327" mass="38005">MQSNTAPLSFADLSLRKLKITRTGTFLERVSLTIDLSFTKQWHAEIHTSERGRRPFDVDVMFRILLLQQWFGFSDPQAEEQIYDRQSFQDFLGITADTNIPDETTICRFRKVLVEKEYDKAFFSEVEKQLGEQGVVVTSGKSVDATISEVPKGRKRDDGTSTRDPEASFTKKNNRSYHGYKGHMSTDTKGKFIRKVFTSTAKDHDSIHEDKVLDGKEKTIFEDSAYINKEKKKRFRKNGIFYGVVERATRGHPLSSSQKKRNRQLSSVRCRVEHPFAEIKCRMHFYLRYRGLRKADWQFTMVSAAYNLKRFIGQLFPAQAQAVIWRV</sequence>
<dbReference type="InterPro" id="IPR047959">
    <property type="entry name" value="Transpos_IS5"/>
</dbReference>
<evidence type="ECO:0000256" key="1">
    <source>
        <dbReference type="ARBA" id="ARBA00003544"/>
    </source>
</evidence>
<organism evidence="9 10">
    <name type="scientific">candidate division WWE3 bacterium CG_4_9_14_3_um_filter_39_7</name>
    <dbReference type="NCBI Taxonomy" id="1975080"/>
    <lineage>
        <taxon>Bacteria</taxon>
        <taxon>Katanobacteria</taxon>
    </lineage>
</organism>
<reference evidence="10" key="1">
    <citation type="submission" date="2017-09" db="EMBL/GenBank/DDBJ databases">
        <title>Depth-based differentiation of microbial function through sediment-hosted aquifers and enrichment of novel symbionts in the deep terrestrial subsurface.</title>
        <authorList>
            <person name="Probst A.J."/>
            <person name="Ladd B."/>
            <person name="Jarett J.K."/>
            <person name="Geller-Mcgrath D.E."/>
            <person name="Sieber C.M.K."/>
            <person name="Emerson J.B."/>
            <person name="Anantharaman K."/>
            <person name="Thomas B.C."/>
            <person name="Malmstrom R."/>
            <person name="Stieglmeier M."/>
            <person name="Klingl A."/>
            <person name="Woyke T."/>
            <person name="Ryan C.M."/>
            <person name="Banfield J.F."/>
        </authorList>
    </citation>
    <scope>NUCLEOTIDE SEQUENCE [LARGE SCALE GENOMIC DNA]</scope>
</reference>
<dbReference type="Pfam" id="PF01609">
    <property type="entry name" value="DDE_Tnp_1"/>
    <property type="match status" value="1"/>
</dbReference>
<name>A0A2M7X5H2_UNCKA</name>
<keyword evidence="4" id="KW-0238">DNA-binding</keyword>
<dbReference type="EMBL" id="PFWZ01000001">
    <property type="protein sequence ID" value="PJA41425.1"/>
    <property type="molecule type" value="Genomic_DNA"/>
</dbReference>
<feature type="region of interest" description="Disordered" evidence="6">
    <location>
        <begin position="147"/>
        <end position="183"/>
    </location>
</feature>
<protein>
    <submittedName>
        <fullName evidence="9">IS5/IS1182 family transposase</fullName>
    </submittedName>
</protein>
<feature type="domain" description="Transposase IS4-like" evidence="7">
    <location>
        <begin position="142"/>
        <end position="308"/>
    </location>
</feature>
<evidence type="ECO:0000259" key="8">
    <source>
        <dbReference type="Pfam" id="PF05598"/>
    </source>
</evidence>
<evidence type="ECO:0000256" key="4">
    <source>
        <dbReference type="ARBA" id="ARBA00023125"/>
    </source>
</evidence>
<comment type="function">
    <text evidence="1">Involved in the transposition of the insertion sequence IS5.</text>
</comment>
<evidence type="ECO:0000313" key="10">
    <source>
        <dbReference type="Proteomes" id="UP000231195"/>
    </source>
</evidence>
<dbReference type="AlphaFoldDB" id="A0A2M7X5H2"/>
<keyword evidence="3" id="KW-0815">Transposition</keyword>
<evidence type="ECO:0000313" key="9">
    <source>
        <dbReference type="EMBL" id="PJA41425.1"/>
    </source>
</evidence>
<dbReference type="PANTHER" id="PTHR35604:SF2">
    <property type="entry name" value="TRANSPOSASE INSH FOR INSERTION SEQUENCE ELEMENT IS5A-RELATED"/>
    <property type="match status" value="1"/>
</dbReference>
<dbReference type="GO" id="GO:0003677">
    <property type="term" value="F:DNA binding"/>
    <property type="evidence" value="ECO:0007669"/>
    <property type="project" value="UniProtKB-KW"/>
</dbReference>
<feature type="domain" description="Transposase InsH N-terminal" evidence="8">
    <location>
        <begin position="21"/>
        <end position="111"/>
    </location>
</feature>
<dbReference type="InterPro" id="IPR002559">
    <property type="entry name" value="Transposase_11"/>
</dbReference>
<comment type="similarity">
    <text evidence="2">Belongs to the transposase 11 family.</text>
</comment>
<gene>
    <name evidence="9" type="ORF">CO179_00010</name>
</gene>
<feature type="compositionally biased region" description="Basic and acidic residues" evidence="6">
    <location>
        <begin position="151"/>
        <end position="166"/>
    </location>
</feature>
<comment type="caution">
    <text evidence="9">The sequence shown here is derived from an EMBL/GenBank/DDBJ whole genome shotgun (WGS) entry which is preliminary data.</text>
</comment>
<evidence type="ECO:0000259" key="7">
    <source>
        <dbReference type="Pfam" id="PF01609"/>
    </source>
</evidence>
<evidence type="ECO:0000256" key="2">
    <source>
        <dbReference type="ARBA" id="ARBA00010075"/>
    </source>
</evidence>
<feature type="compositionally biased region" description="Basic residues" evidence="6">
    <location>
        <begin position="172"/>
        <end position="181"/>
    </location>
</feature>
<dbReference type="Pfam" id="PF05598">
    <property type="entry name" value="DUF772"/>
    <property type="match status" value="1"/>
</dbReference>
<proteinExistence type="inferred from homology"/>
<dbReference type="PANTHER" id="PTHR35604">
    <property type="entry name" value="TRANSPOSASE INSH FOR INSERTION SEQUENCE ELEMENT IS5A-RELATED"/>
    <property type="match status" value="1"/>
</dbReference>
<dbReference type="GO" id="GO:0006313">
    <property type="term" value="P:DNA transposition"/>
    <property type="evidence" value="ECO:0007669"/>
    <property type="project" value="InterPro"/>
</dbReference>
<keyword evidence="5" id="KW-0233">DNA recombination</keyword>
<dbReference type="NCBIfam" id="NF033581">
    <property type="entry name" value="transpos_IS5_4"/>
    <property type="match status" value="1"/>
</dbReference>
<evidence type="ECO:0000256" key="5">
    <source>
        <dbReference type="ARBA" id="ARBA00023172"/>
    </source>
</evidence>
<dbReference type="Proteomes" id="UP000231195">
    <property type="component" value="Unassembled WGS sequence"/>
</dbReference>
<accession>A0A2M7X5H2</accession>